<evidence type="ECO:0000313" key="3">
    <source>
        <dbReference type="EMBL" id="SUB57547.1"/>
    </source>
</evidence>
<organism evidence="3 4">
    <name type="scientific">Peptoniphilus lacrimalis</name>
    <dbReference type="NCBI Taxonomy" id="33031"/>
    <lineage>
        <taxon>Bacteria</taxon>
        <taxon>Bacillati</taxon>
        <taxon>Bacillota</taxon>
        <taxon>Tissierellia</taxon>
        <taxon>Tissierellales</taxon>
        <taxon>Peptoniphilaceae</taxon>
        <taxon>Peptoniphilus</taxon>
    </lineage>
</organism>
<dbReference type="InterPro" id="IPR023809">
    <property type="entry name" value="Thiopep_bacteriocin_synth_dom"/>
</dbReference>
<gene>
    <name evidence="3" type="ORF">NCTC13149_01390</name>
</gene>
<dbReference type="RefSeq" id="WP_233428291.1">
    <property type="nucleotide sequence ID" value="NZ_UGSZ01000001.1"/>
</dbReference>
<feature type="domain" description="Lantibiotic dehydratase N-terminal" evidence="1">
    <location>
        <begin position="11"/>
        <end position="411"/>
    </location>
</feature>
<evidence type="ECO:0000313" key="4">
    <source>
        <dbReference type="Proteomes" id="UP000255517"/>
    </source>
</evidence>
<reference evidence="3 4" key="1">
    <citation type="submission" date="2018-06" db="EMBL/GenBank/DDBJ databases">
        <authorList>
            <consortium name="Pathogen Informatics"/>
            <person name="Doyle S."/>
        </authorList>
    </citation>
    <scope>NUCLEOTIDE SEQUENCE [LARGE SCALE GENOMIC DNA]</scope>
    <source>
        <strain evidence="3 4">NCTC13149</strain>
    </source>
</reference>
<dbReference type="InterPro" id="IPR006827">
    <property type="entry name" value="Lant_deHydtase_N"/>
</dbReference>
<protein>
    <submittedName>
        <fullName evidence="3">Thiopeptide-type bacteriocin biosynthesis domain</fullName>
    </submittedName>
</protein>
<accession>A0A379C7H4</accession>
<evidence type="ECO:0000259" key="2">
    <source>
        <dbReference type="Pfam" id="PF14028"/>
    </source>
</evidence>
<dbReference type="AlphaFoldDB" id="A0A379C7H4"/>
<dbReference type="NCBIfam" id="TIGR03891">
    <property type="entry name" value="thiopep_ocin"/>
    <property type="match status" value="1"/>
</dbReference>
<sequence length="748" mass="88523">MQAKLLEIINEIKNYEKFGGGINFLKKITNIMKKIYKNELYLNVNTGMNLKSCELPISIKNKLENFVEVIRSFSVESRTFSLLKDFKNRFQEEYGTVVEVPLIQLLDPAGFNGLSYYLENQYNPSSQDTKITNIVDNKVQEALFNGEKRVYLYKDDFKNLVLNEQANFSKSFDMNIMIYKDDEIKMKIGANFGANEAGKSFQRFSGVFKEDKFKKYNKIYEYAKGDDYLYVDLIEMPSKGRFTNLLNSQRNYPYTLALSMPFNNNSEYILLADLVCGMTENNRMYLKSISKNKLCKMITDNMLNPQINSKLFNLIKDISNDENELGIVNRLALLSMNKYTYTPEIFVEDIKISSEKWLFRENLSDEISYMDFVNSFKQFSKRYNLPEYFYMCKNDNLLLLKANKDITMEILYKEYKKTRILELSAIEADLFNNKIARDIYGNSYALECIFSFYSTEKNYKNKDKIEQIILKENIGIQNKNRILAPFEDGWVYLKIYTPEEMENDFLIMLENEKRKLFIDKFFFIRYFDETGRHIRLRIKYKNAKQAFDKFSYVKDWLSKVKNIDILRTYTINEYHRENNRYGGADLIEFIENIFFENSEFVIRTIANNDMTDSKVVKKVYFLVVSYFLGQLVKDKNEMYELLDNVTNKNSYRKEYKVKRKEYMKILDGILESVQRSSIVDSAMSELSSKRNLTNDISDIRLSLLHMCCNRLNGTSEFESYTYGVLRHTLYDCMQRDKKLKIINSEQSE</sequence>
<evidence type="ECO:0000259" key="1">
    <source>
        <dbReference type="Pfam" id="PF04738"/>
    </source>
</evidence>
<dbReference type="Pfam" id="PF04738">
    <property type="entry name" value="Lant_dehydr_N"/>
    <property type="match status" value="1"/>
</dbReference>
<feature type="domain" description="Thiopeptide-type bacteriocin biosynthesis" evidence="2">
    <location>
        <begin position="490"/>
        <end position="729"/>
    </location>
</feature>
<name>A0A379C7H4_9FIRM</name>
<dbReference type="Pfam" id="PF14028">
    <property type="entry name" value="Lant_dehydr_C"/>
    <property type="match status" value="1"/>
</dbReference>
<proteinExistence type="predicted"/>
<dbReference type="STRING" id="1122949.GCA_000378725_01536"/>
<dbReference type="Proteomes" id="UP000255517">
    <property type="component" value="Unassembled WGS sequence"/>
</dbReference>
<dbReference type="EMBL" id="UGSZ01000001">
    <property type="protein sequence ID" value="SUB57547.1"/>
    <property type="molecule type" value="Genomic_DNA"/>
</dbReference>